<proteinExistence type="predicted"/>
<accession>A0A1H5ZKC5</accession>
<dbReference type="Proteomes" id="UP000236737">
    <property type="component" value="Unassembled WGS sequence"/>
</dbReference>
<evidence type="ECO:0000313" key="3">
    <source>
        <dbReference type="Proteomes" id="UP000236737"/>
    </source>
</evidence>
<dbReference type="PANTHER" id="PTHR42705">
    <property type="entry name" value="BIFUNCTIONAL NON-HOMOLOGOUS END JOINING PROTEIN LIGD"/>
    <property type="match status" value="1"/>
</dbReference>
<dbReference type="PANTHER" id="PTHR42705:SF2">
    <property type="entry name" value="BIFUNCTIONAL NON-HOMOLOGOUS END JOINING PROTEIN LIGD"/>
    <property type="match status" value="1"/>
</dbReference>
<evidence type="ECO:0000259" key="1">
    <source>
        <dbReference type="Pfam" id="PF21686"/>
    </source>
</evidence>
<dbReference type="NCBIfam" id="TIGR02778">
    <property type="entry name" value="ligD_pol"/>
    <property type="match status" value="1"/>
</dbReference>
<reference evidence="3" key="1">
    <citation type="submission" date="2016-10" db="EMBL/GenBank/DDBJ databases">
        <authorList>
            <person name="Varghese N."/>
            <person name="Submissions S."/>
        </authorList>
    </citation>
    <scope>NUCLEOTIDE SEQUENCE [LARGE SCALE GENOMIC DNA]</scope>
    <source>
        <strain evidence="3">CGMCC 1.9230</strain>
    </source>
</reference>
<dbReference type="AlphaFoldDB" id="A0A1H5ZKC5"/>
<feature type="domain" description="DNA ligase D polymerase" evidence="1">
    <location>
        <begin position="35"/>
        <end position="288"/>
    </location>
</feature>
<dbReference type="RefSeq" id="WP_244175273.1">
    <property type="nucleotide sequence ID" value="NZ_FNVP01000010.1"/>
</dbReference>
<evidence type="ECO:0000313" key="2">
    <source>
        <dbReference type="EMBL" id="SEG36107.1"/>
    </source>
</evidence>
<dbReference type="Gene3D" id="3.90.920.10">
    <property type="entry name" value="DNA primase, PRIM domain"/>
    <property type="match status" value="1"/>
</dbReference>
<sequence>MNSKNENDFYLKVGETNLHLTNQNKIYFPGDGISKGDILNYYNEVSTLIVPYLKDRPESMNRFPNGINGASFYQKDMDLEKIPSWLKTEKIYSESNDKYIDYLLCNDKATLLYMANLGCIEFNPWNSTIKKMDKPDWAVIDLDPAKNDFKEVVKTALTVKKIMDELETECYCKTSGATGLHVYIPLGNQYRYDTVKLFSELIANKVVERLPEIASITRPIGNRGNKIYIDFLQNRQGQTLASAYSVRPRPGATVSTPLEWEEVNEKLSPAKFTIKNVLKRFDKKGDLWKPVLGKGANLELILKKISENPTH</sequence>
<name>A0A1H5ZKC5_9FLAO</name>
<dbReference type="EMBL" id="FNVP01000010">
    <property type="protein sequence ID" value="SEG36107.1"/>
    <property type="molecule type" value="Genomic_DNA"/>
</dbReference>
<dbReference type="Pfam" id="PF21686">
    <property type="entry name" value="LigD_Prim-Pol"/>
    <property type="match status" value="1"/>
</dbReference>
<keyword evidence="3" id="KW-1185">Reference proteome</keyword>
<gene>
    <name evidence="2" type="ORF">SAMN04488130_11083</name>
</gene>
<dbReference type="InterPro" id="IPR014145">
    <property type="entry name" value="LigD_pol_dom"/>
</dbReference>
<dbReference type="CDD" id="cd04865">
    <property type="entry name" value="LigD_Pol_like_2"/>
    <property type="match status" value="1"/>
</dbReference>
<dbReference type="InterPro" id="IPR052171">
    <property type="entry name" value="NHEJ_LigD"/>
</dbReference>
<organism evidence="2 3">
    <name type="scientific">Flavobacterium urumqiense</name>
    <dbReference type="NCBI Taxonomy" id="935224"/>
    <lineage>
        <taxon>Bacteria</taxon>
        <taxon>Pseudomonadati</taxon>
        <taxon>Bacteroidota</taxon>
        <taxon>Flavobacteriia</taxon>
        <taxon>Flavobacteriales</taxon>
        <taxon>Flavobacteriaceae</taxon>
        <taxon>Flavobacterium</taxon>
    </lineage>
</organism>
<protein>
    <submittedName>
        <fullName evidence="2">Bifunctional non-homologous end joining protein LigD</fullName>
    </submittedName>
</protein>